<dbReference type="Proteomes" id="UP000515243">
    <property type="component" value="Chromosome 2"/>
</dbReference>
<protein>
    <recommendedName>
        <fullName evidence="1">Immunity protein 30 domain-containing protein</fullName>
    </recommendedName>
</protein>
<evidence type="ECO:0000313" key="2">
    <source>
        <dbReference type="EMBL" id="QMW93314.1"/>
    </source>
</evidence>
<proteinExistence type="predicted"/>
<name>A0AAP9UH83_CLOBU</name>
<dbReference type="GeneID" id="92946631"/>
<dbReference type="InterPro" id="IPR029084">
    <property type="entry name" value="Imm30"/>
</dbReference>
<dbReference type="Pfam" id="PF15565">
    <property type="entry name" value="Imm30"/>
    <property type="match status" value="1"/>
</dbReference>
<evidence type="ECO:0000313" key="3">
    <source>
        <dbReference type="Proteomes" id="UP000515243"/>
    </source>
</evidence>
<evidence type="ECO:0000259" key="1">
    <source>
        <dbReference type="Pfam" id="PF15565"/>
    </source>
</evidence>
<sequence length="138" mass="16312">MIKNEEEIEEFENAIEKIVKLQDVKLISKMCRCFDDKCENIEVMYGLVHAIEIFECEEYFEQVIMATQSMLQNAKMWVRTIYYGILNDELSRKIFIDVLKNRVDSNNRLMVISLLEKIRHEKPNIFTGSVNEVINSII</sequence>
<feature type="domain" description="Immunity protein 30" evidence="1">
    <location>
        <begin position="2"/>
        <end position="94"/>
    </location>
</feature>
<dbReference type="RefSeq" id="WP_080646848.1">
    <property type="nucleotide sequence ID" value="NZ_AP019717.1"/>
</dbReference>
<gene>
    <name evidence="2" type="ORF">FF104_20655</name>
</gene>
<organism evidence="2 3">
    <name type="scientific">Clostridium butyricum</name>
    <dbReference type="NCBI Taxonomy" id="1492"/>
    <lineage>
        <taxon>Bacteria</taxon>
        <taxon>Bacillati</taxon>
        <taxon>Bacillota</taxon>
        <taxon>Clostridia</taxon>
        <taxon>Eubacteriales</taxon>
        <taxon>Clostridiaceae</taxon>
        <taxon>Clostridium</taxon>
    </lineage>
</organism>
<dbReference type="EMBL" id="CP040627">
    <property type="protein sequence ID" value="QMW93314.1"/>
    <property type="molecule type" value="Genomic_DNA"/>
</dbReference>
<reference evidence="2 3" key="1">
    <citation type="submission" date="2019-05" db="EMBL/GenBank/DDBJ databases">
        <authorList>
            <person name="Schori C."/>
            <person name="Ahrens C."/>
        </authorList>
    </citation>
    <scope>NUCLEOTIDE SEQUENCE [LARGE SCALE GENOMIC DNA]</scope>
    <source>
        <strain evidence="2 3">DSM 10702</strain>
    </source>
</reference>
<accession>A0AAP9UH83</accession>
<dbReference type="AlphaFoldDB" id="A0AAP9UH83"/>